<dbReference type="Proteomes" id="UP000223709">
    <property type="component" value="Chromosome"/>
</dbReference>
<proteinExistence type="predicted"/>
<dbReference type="PANTHER" id="PTHR46558">
    <property type="entry name" value="TRACRIPTIONAL REGULATORY PROTEIN-RELATED-RELATED"/>
    <property type="match status" value="1"/>
</dbReference>
<dbReference type="SMART" id="SM00530">
    <property type="entry name" value="HTH_XRE"/>
    <property type="match status" value="1"/>
</dbReference>
<dbReference type="InterPro" id="IPR010982">
    <property type="entry name" value="Lambda_DNA-bd_dom_sf"/>
</dbReference>
<dbReference type="AlphaFoldDB" id="A0A291T8K7"/>
<keyword evidence="1" id="KW-0238">DNA-binding</keyword>
<evidence type="ECO:0000313" key="4">
    <source>
        <dbReference type="Proteomes" id="UP000223709"/>
    </source>
</evidence>
<dbReference type="InterPro" id="IPR001387">
    <property type="entry name" value="Cro/C1-type_HTH"/>
</dbReference>
<dbReference type="CDD" id="cd00093">
    <property type="entry name" value="HTH_XRE"/>
    <property type="match status" value="1"/>
</dbReference>
<dbReference type="PANTHER" id="PTHR46558:SF3">
    <property type="entry name" value="TRANSCRIPTIONAL REGULATOR"/>
    <property type="match status" value="1"/>
</dbReference>
<organism evidence="3 4">
    <name type="scientific">Faecalibacterium prausnitzii</name>
    <dbReference type="NCBI Taxonomy" id="853"/>
    <lineage>
        <taxon>Bacteria</taxon>
        <taxon>Bacillati</taxon>
        <taxon>Bacillota</taxon>
        <taxon>Clostridia</taxon>
        <taxon>Eubacteriales</taxon>
        <taxon>Oscillospiraceae</taxon>
        <taxon>Faecalibacterium</taxon>
    </lineage>
</organism>
<feature type="domain" description="HTH cro/C1-type" evidence="2">
    <location>
        <begin position="38"/>
        <end position="88"/>
    </location>
</feature>
<name>A0A291T8K7_9FIRM</name>
<sequence>MDYRTYKMKTLAEKPEVRAEYEQLGPQYEAICAAIESRKAAGLTQKQLAEKMGTAQANISRFENGNSNPSLEFLQKMAACMGKTLHVSFE</sequence>
<dbReference type="SUPFAM" id="SSF47413">
    <property type="entry name" value="lambda repressor-like DNA-binding domains"/>
    <property type="match status" value="1"/>
</dbReference>
<gene>
    <name evidence="3" type="ORF">CRH10_03575</name>
</gene>
<dbReference type="PROSITE" id="PS50943">
    <property type="entry name" value="HTH_CROC1"/>
    <property type="match status" value="1"/>
</dbReference>
<dbReference type="GO" id="GO:0003677">
    <property type="term" value="F:DNA binding"/>
    <property type="evidence" value="ECO:0007669"/>
    <property type="project" value="UniProtKB-KW"/>
</dbReference>
<accession>A0A291T8K7</accession>
<dbReference type="Pfam" id="PF01381">
    <property type="entry name" value="HTH_3"/>
    <property type="match status" value="1"/>
</dbReference>
<protein>
    <submittedName>
        <fullName evidence="3">Transcriptional regulator</fullName>
    </submittedName>
</protein>
<evidence type="ECO:0000259" key="2">
    <source>
        <dbReference type="PROSITE" id="PS50943"/>
    </source>
</evidence>
<reference evidence="3 4" key="1">
    <citation type="submission" date="2017-10" db="EMBL/GenBank/DDBJ databases">
        <title>Complete Genome Sequence of Faecalibacterium prausnitzii isolated from the gut of healthy adult Indian.</title>
        <authorList>
            <person name="Bag S."/>
            <person name="Ghosh T.S."/>
            <person name="Das B."/>
        </authorList>
    </citation>
    <scope>NUCLEOTIDE SEQUENCE [LARGE SCALE GENOMIC DNA]</scope>
    <source>
        <strain evidence="3 4">Indica</strain>
    </source>
</reference>
<dbReference type="Gene3D" id="1.10.260.40">
    <property type="entry name" value="lambda repressor-like DNA-binding domains"/>
    <property type="match status" value="1"/>
</dbReference>
<evidence type="ECO:0000313" key="3">
    <source>
        <dbReference type="EMBL" id="ATL89455.1"/>
    </source>
</evidence>
<dbReference type="EMBL" id="CP023819">
    <property type="protein sequence ID" value="ATL89455.1"/>
    <property type="molecule type" value="Genomic_DNA"/>
</dbReference>
<evidence type="ECO:0000256" key="1">
    <source>
        <dbReference type="ARBA" id="ARBA00023125"/>
    </source>
</evidence>
<dbReference type="RefSeq" id="WP_098922859.1">
    <property type="nucleotide sequence ID" value="NZ_CP023819.1"/>
</dbReference>